<feature type="compositionally biased region" description="Basic and acidic residues" evidence="1">
    <location>
        <begin position="74"/>
        <end position="84"/>
    </location>
</feature>
<evidence type="ECO:0000313" key="3">
    <source>
        <dbReference type="Proteomes" id="UP000318571"/>
    </source>
</evidence>
<sequence length="94" mass="10403">MSMRVQIDQEGVSILAKSVAVSESDGMSTLIAGLKQIQSEVNVQLTTLVERERSQSPHVEPLEDQLEDLDQDHEDSSDQEEKSSPGHVAKRLKC</sequence>
<dbReference type="Proteomes" id="UP000318571">
    <property type="component" value="Chromosome 3"/>
</dbReference>
<evidence type="ECO:0000256" key="1">
    <source>
        <dbReference type="SAM" id="MobiDB-lite"/>
    </source>
</evidence>
<proteinExistence type="predicted"/>
<dbReference type="EMBL" id="VCGU01000007">
    <property type="protein sequence ID" value="TRY73263.1"/>
    <property type="molecule type" value="Genomic_DNA"/>
</dbReference>
<feature type="compositionally biased region" description="Acidic residues" evidence="1">
    <location>
        <begin position="62"/>
        <end position="73"/>
    </location>
</feature>
<name>A0A553P6E9_TIGCA</name>
<organism evidence="2 3">
    <name type="scientific">Tigriopus californicus</name>
    <name type="common">Marine copepod</name>
    <dbReference type="NCBI Taxonomy" id="6832"/>
    <lineage>
        <taxon>Eukaryota</taxon>
        <taxon>Metazoa</taxon>
        <taxon>Ecdysozoa</taxon>
        <taxon>Arthropoda</taxon>
        <taxon>Crustacea</taxon>
        <taxon>Multicrustacea</taxon>
        <taxon>Hexanauplia</taxon>
        <taxon>Copepoda</taxon>
        <taxon>Harpacticoida</taxon>
        <taxon>Harpacticidae</taxon>
        <taxon>Tigriopus</taxon>
    </lineage>
</organism>
<protein>
    <submittedName>
        <fullName evidence="2">Uncharacterized protein</fullName>
    </submittedName>
</protein>
<dbReference type="AlphaFoldDB" id="A0A553P6E9"/>
<gene>
    <name evidence="2" type="ORF">TCAL_14643</name>
</gene>
<keyword evidence="3" id="KW-1185">Reference proteome</keyword>
<comment type="caution">
    <text evidence="2">The sequence shown here is derived from an EMBL/GenBank/DDBJ whole genome shotgun (WGS) entry which is preliminary data.</text>
</comment>
<feature type="region of interest" description="Disordered" evidence="1">
    <location>
        <begin position="51"/>
        <end position="94"/>
    </location>
</feature>
<evidence type="ECO:0000313" key="2">
    <source>
        <dbReference type="EMBL" id="TRY73263.1"/>
    </source>
</evidence>
<accession>A0A553P6E9</accession>
<reference evidence="2 3" key="1">
    <citation type="journal article" date="2018" name="Nat. Ecol. Evol.">
        <title>Genomic signatures of mitonuclear coevolution across populations of Tigriopus californicus.</title>
        <authorList>
            <person name="Barreto F.S."/>
            <person name="Watson E.T."/>
            <person name="Lima T.G."/>
            <person name="Willett C.S."/>
            <person name="Edmands S."/>
            <person name="Li W."/>
            <person name="Burton R.S."/>
        </authorList>
    </citation>
    <scope>NUCLEOTIDE SEQUENCE [LARGE SCALE GENOMIC DNA]</scope>
    <source>
        <strain evidence="2 3">San Diego</strain>
    </source>
</reference>